<feature type="transmembrane region" description="Helical" evidence="8">
    <location>
        <begin position="59"/>
        <end position="77"/>
    </location>
</feature>
<evidence type="ECO:0000313" key="9">
    <source>
        <dbReference type="EMBL" id="MBB5078983.1"/>
    </source>
</evidence>
<keyword evidence="6 8" id="KW-1133">Transmembrane helix</keyword>
<comment type="similarity">
    <text evidence="2">Belongs to the arsenical resistance-3 (ACR3) (TC 2.A.59) family.</text>
</comment>
<dbReference type="PANTHER" id="PTHR43057">
    <property type="entry name" value="ARSENITE EFFLUX TRANSPORTER"/>
    <property type="match status" value="1"/>
</dbReference>
<evidence type="ECO:0000256" key="4">
    <source>
        <dbReference type="ARBA" id="ARBA00022475"/>
    </source>
</evidence>
<keyword evidence="3" id="KW-0813">Transport</keyword>
<dbReference type="GO" id="GO:0005886">
    <property type="term" value="C:plasma membrane"/>
    <property type="evidence" value="ECO:0007669"/>
    <property type="project" value="UniProtKB-SubCell"/>
</dbReference>
<feature type="transmembrane region" description="Helical" evidence="8">
    <location>
        <begin position="111"/>
        <end position="134"/>
    </location>
</feature>
<evidence type="ECO:0000256" key="3">
    <source>
        <dbReference type="ARBA" id="ARBA00022448"/>
    </source>
</evidence>
<comment type="subcellular location">
    <subcellularLocation>
        <location evidence="1">Cell membrane</location>
        <topology evidence="1">Multi-pass membrane protein</topology>
    </subcellularLocation>
</comment>
<evidence type="ECO:0000256" key="2">
    <source>
        <dbReference type="ARBA" id="ARBA00010110"/>
    </source>
</evidence>
<gene>
    <name evidence="9" type="ORF">HNR40_004469</name>
</gene>
<dbReference type="PANTHER" id="PTHR43057:SF1">
    <property type="entry name" value="ARSENICAL-RESISTANCE PROTEIN 3"/>
    <property type="match status" value="1"/>
</dbReference>
<evidence type="ECO:0000256" key="1">
    <source>
        <dbReference type="ARBA" id="ARBA00004651"/>
    </source>
</evidence>
<keyword evidence="7 8" id="KW-0472">Membrane</keyword>
<feature type="transmembrane region" description="Helical" evidence="8">
    <location>
        <begin position="82"/>
        <end position="105"/>
    </location>
</feature>
<evidence type="ECO:0000256" key="7">
    <source>
        <dbReference type="ARBA" id="ARBA00023136"/>
    </source>
</evidence>
<dbReference type="InterPro" id="IPR004706">
    <property type="entry name" value="Arsenical-R_Acr3"/>
</dbReference>
<protein>
    <submittedName>
        <fullName evidence="9">ACR3 family arsenite efflux pump ArsB</fullName>
    </submittedName>
</protein>
<dbReference type="GO" id="GO:0015104">
    <property type="term" value="F:antimonite transmembrane transporter activity"/>
    <property type="evidence" value="ECO:0007669"/>
    <property type="project" value="TreeGrafter"/>
</dbReference>
<evidence type="ECO:0000313" key="10">
    <source>
        <dbReference type="Proteomes" id="UP000568380"/>
    </source>
</evidence>
<name>A0A7W8EGY7_9ACTN</name>
<dbReference type="Proteomes" id="UP000568380">
    <property type="component" value="Unassembled WGS sequence"/>
</dbReference>
<proteinExistence type="inferred from homology"/>
<evidence type="ECO:0000256" key="5">
    <source>
        <dbReference type="ARBA" id="ARBA00022692"/>
    </source>
</evidence>
<comment type="caution">
    <text evidence="9">The sequence shown here is derived from an EMBL/GenBank/DDBJ whole genome shotgun (WGS) entry which is preliminary data.</text>
</comment>
<keyword evidence="10" id="KW-1185">Reference proteome</keyword>
<keyword evidence="5 8" id="KW-0812">Transmembrane</keyword>
<accession>A0A7W8EGY7</accession>
<dbReference type="GO" id="GO:0015105">
    <property type="term" value="F:arsenite transmembrane transporter activity"/>
    <property type="evidence" value="ECO:0007669"/>
    <property type="project" value="TreeGrafter"/>
</dbReference>
<feature type="transmembrane region" description="Helical" evidence="8">
    <location>
        <begin position="141"/>
        <end position="164"/>
    </location>
</feature>
<feature type="transmembrane region" description="Helical" evidence="8">
    <location>
        <begin position="176"/>
        <end position="195"/>
    </location>
</feature>
<reference evidence="9 10" key="1">
    <citation type="submission" date="2020-08" db="EMBL/GenBank/DDBJ databases">
        <title>Genomic Encyclopedia of Type Strains, Phase IV (KMG-IV): sequencing the most valuable type-strain genomes for metagenomic binning, comparative biology and taxonomic classification.</title>
        <authorList>
            <person name="Goeker M."/>
        </authorList>
    </citation>
    <scope>NUCLEOTIDE SEQUENCE [LARGE SCALE GENOMIC DNA]</scope>
    <source>
        <strain evidence="9 10">DSM 45385</strain>
    </source>
</reference>
<dbReference type="Gene3D" id="1.20.1530.20">
    <property type="match status" value="1"/>
</dbReference>
<dbReference type="InterPro" id="IPR038770">
    <property type="entry name" value="Na+/solute_symporter_sf"/>
</dbReference>
<dbReference type="EMBL" id="JACHIN010000006">
    <property type="protein sequence ID" value="MBB5078983.1"/>
    <property type="molecule type" value="Genomic_DNA"/>
</dbReference>
<dbReference type="GO" id="GO:0015297">
    <property type="term" value="F:antiporter activity"/>
    <property type="evidence" value="ECO:0007669"/>
    <property type="project" value="InterPro"/>
</dbReference>
<organism evidence="9 10">
    <name type="scientific">Nonomuraea endophytica</name>
    <dbReference type="NCBI Taxonomy" id="714136"/>
    <lineage>
        <taxon>Bacteria</taxon>
        <taxon>Bacillati</taxon>
        <taxon>Actinomycetota</taxon>
        <taxon>Actinomycetes</taxon>
        <taxon>Streptosporangiales</taxon>
        <taxon>Streptosporangiaceae</taxon>
        <taxon>Nonomuraea</taxon>
    </lineage>
</organism>
<dbReference type="RefSeq" id="WP_312896472.1">
    <property type="nucleotide sequence ID" value="NZ_JACHIN010000006.1"/>
</dbReference>
<dbReference type="Pfam" id="PF01758">
    <property type="entry name" value="SBF"/>
    <property type="match status" value="1"/>
</dbReference>
<dbReference type="InterPro" id="IPR002657">
    <property type="entry name" value="BilAc:Na_symport/Acr3"/>
</dbReference>
<evidence type="ECO:0000256" key="6">
    <source>
        <dbReference type="ARBA" id="ARBA00022989"/>
    </source>
</evidence>
<feature type="transmembrane region" description="Helical" evidence="8">
    <location>
        <begin position="25"/>
        <end position="53"/>
    </location>
</feature>
<evidence type="ECO:0000256" key="8">
    <source>
        <dbReference type="SAM" id="Phobius"/>
    </source>
</evidence>
<sequence length="335" mass="34493">MKQDLVLGDGGPFRTLPARMEAHQIAIYLAAIAVGALLGWTLPGLGAGLAGAINPALGALLYVTFLQVPAASLLCALRQGRFLAAVLVVNFAVVPLVVAGMLALLPADQAIRIGVLLVLLTPCVDYVIVFSGLAGASSDRLLATTPILLLAQMLALPALLWLFLGPGLAATVRPGPFVEAFVVLIVIPLALAWATQAWAARARPGQVLATAAGATMVPLMAATLLVVVASQAPALTADPAALADLAGVVPFYVAFLIVMAFAGLGVARLFRLGTRDGRAVVFTGATRNSLVVLPLALALPAHLALAAAVVVTQPLVEVIGMLIYMRTVPRLLPNR</sequence>
<feature type="transmembrane region" description="Helical" evidence="8">
    <location>
        <begin position="249"/>
        <end position="267"/>
    </location>
</feature>
<keyword evidence="4" id="KW-1003">Cell membrane</keyword>
<feature type="transmembrane region" description="Helical" evidence="8">
    <location>
        <begin position="207"/>
        <end position="229"/>
    </location>
</feature>
<dbReference type="AlphaFoldDB" id="A0A7W8EGY7"/>